<reference evidence="7 8" key="1">
    <citation type="submission" date="2017-08" db="EMBL/GenBank/DDBJ databases">
        <title>Acidophilic green algal genome provides insights into adaptation to an acidic environment.</title>
        <authorList>
            <person name="Hirooka S."/>
            <person name="Hirose Y."/>
            <person name="Kanesaki Y."/>
            <person name="Higuchi S."/>
            <person name="Fujiwara T."/>
            <person name="Onuma R."/>
            <person name="Era A."/>
            <person name="Ohbayashi R."/>
            <person name="Uzuka A."/>
            <person name="Nozaki H."/>
            <person name="Yoshikawa H."/>
            <person name="Miyagishima S.Y."/>
        </authorList>
    </citation>
    <scope>NUCLEOTIDE SEQUENCE [LARGE SCALE GENOMIC DNA]</scope>
    <source>
        <strain evidence="7 8">NIES-2499</strain>
    </source>
</reference>
<keyword evidence="2 3" id="KW-0378">Hydrolase</keyword>
<protein>
    <recommendedName>
        <fullName evidence="3">Phosphodiesterase</fullName>
        <ecNumber evidence="3">3.1.4.-</ecNumber>
    </recommendedName>
</protein>
<dbReference type="EC" id="3.1.4.-" evidence="3"/>
<feature type="region of interest" description="Disordered" evidence="4">
    <location>
        <begin position="605"/>
        <end position="641"/>
    </location>
</feature>
<feature type="domain" description="PDEase" evidence="6">
    <location>
        <begin position="754"/>
        <end position="1136"/>
    </location>
</feature>
<dbReference type="InterPro" id="IPR036971">
    <property type="entry name" value="PDEase_catalytic_dom_sf"/>
</dbReference>
<dbReference type="GO" id="GO:0004114">
    <property type="term" value="F:3',5'-cyclic-nucleotide phosphodiesterase activity"/>
    <property type="evidence" value="ECO:0007669"/>
    <property type="project" value="InterPro"/>
</dbReference>
<keyword evidence="5" id="KW-0472">Membrane</keyword>
<feature type="region of interest" description="Disordered" evidence="4">
    <location>
        <begin position="738"/>
        <end position="757"/>
    </location>
</feature>
<dbReference type="InterPro" id="IPR003607">
    <property type="entry name" value="HD/PDEase_dom"/>
</dbReference>
<evidence type="ECO:0000256" key="2">
    <source>
        <dbReference type="ARBA" id="ARBA00022801"/>
    </source>
</evidence>
<evidence type="ECO:0000313" key="8">
    <source>
        <dbReference type="Proteomes" id="UP000232323"/>
    </source>
</evidence>
<keyword evidence="5" id="KW-1133">Transmembrane helix</keyword>
<feature type="compositionally biased region" description="Low complexity" evidence="4">
    <location>
        <begin position="996"/>
        <end position="1012"/>
    </location>
</feature>
<feature type="region of interest" description="Disordered" evidence="4">
    <location>
        <begin position="992"/>
        <end position="1024"/>
    </location>
</feature>
<dbReference type="AlphaFoldDB" id="A0A250XJM8"/>
<comment type="cofactor">
    <cofactor evidence="3">
        <name>a divalent metal cation</name>
        <dbReference type="ChEBI" id="CHEBI:60240"/>
    </cofactor>
    <text evidence="3">Binds 2 divalent metal cations per subunit. Site 1 may preferentially bind zinc ions, while site 2 has a preference for magnesium and/or manganese ions.</text>
</comment>
<evidence type="ECO:0000259" key="6">
    <source>
        <dbReference type="PROSITE" id="PS51845"/>
    </source>
</evidence>
<evidence type="ECO:0000256" key="5">
    <source>
        <dbReference type="SAM" id="Phobius"/>
    </source>
</evidence>
<dbReference type="Pfam" id="PF00233">
    <property type="entry name" value="PDEase_I"/>
    <property type="match status" value="1"/>
</dbReference>
<dbReference type="SUPFAM" id="SSF109604">
    <property type="entry name" value="HD-domain/PDEase-like"/>
    <property type="match status" value="1"/>
</dbReference>
<evidence type="ECO:0000313" key="7">
    <source>
        <dbReference type="EMBL" id="GAX83010.1"/>
    </source>
</evidence>
<dbReference type="SMART" id="SM00471">
    <property type="entry name" value="HDc"/>
    <property type="match status" value="1"/>
</dbReference>
<dbReference type="InterPro" id="IPR023174">
    <property type="entry name" value="PDEase_CS"/>
</dbReference>
<keyword evidence="5" id="KW-0812">Transmembrane</keyword>
<dbReference type="CDD" id="cd00077">
    <property type="entry name" value="HDc"/>
    <property type="match status" value="1"/>
</dbReference>
<dbReference type="PROSITE" id="PS00126">
    <property type="entry name" value="PDEASE_I_1"/>
    <property type="match status" value="1"/>
</dbReference>
<evidence type="ECO:0000256" key="3">
    <source>
        <dbReference type="RuleBase" id="RU363067"/>
    </source>
</evidence>
<dbReference type="InterPro" id="IPR002073">
    <property type="entry name" value="PDEase_catalytic_dom"/>
</dbReference>
<dbReference type="GO" id="GO:0046872">
    <property type="term" value="F:metal ion binding"/>
    <property type="evidence" value="ECO:0007669"/>
    <property type="project" value="UniProtKB-KW"/>
</dbReference>
<keyword evidence="8" id="KW-1185">Reference proteome</keyword>
<proteinExistence type="inferred from homology"/>
<comment type="similarity">
    <text evidence="3">Belongs to the cyclic nucleotide phosphodiesterase family.</text>
</comment>
<dbReference type="EMBL" id="BEGY01000090">
    <property type="protein sequence ID" value="GAX83010.1"/>
    <property type="molecule type" value="Genomic_DNA"/>
</dbReference>
<evidence type="ECO:0000256" key="1">
    <source>
        <dbReference type="ARBA" id="ARBA00022723"/>
    </source>
</evidence>
<evidence type="ECO:0000256" key="4">
    <source>
        <dbReference type="SAM" id="MobiDB-lite"/>
    </source>
</evidence>
<dbReference type="STRING" id="1157962.A0A250XJM8"/>
<feature type="transmembrane region" description="Helical" evidence="5">
    <location>
        <begin position="42"/>
        <end position="62"/>
    </location>
</feature>
<feature type="compositionally biased region" description="Basic and acidic residues" evidence="4">
    <location>
        <begin position="616"/>
        <end position="632"/>
    </location>
</feature>
<dbReference type="PANTHER" id="PTHR11347">
    <property type="entry name" value="CYCLIC NUCLEOTIDE PHOSPHODIESTERASE"/>
    <property type="match status" value="1"/>
</dbReference>
<name>A0A250XJM8_9CHLO</name>
<comment type="caution">
    <text evidence="7">The sequence shown here is derived from an EMBL/GenBank/DDBJ whole genome shotgun (WGS) entry which is preliminary data.</text>
</comment>
<dbReference type="OrthoDB" id="541199at2759"/>
<gene>
    <name evidence="7" type="ORF">CEUSTIGMA_g10437.t1</name>
</gene>
<accession>A0A250XJM8</accession>
<sequence>MAHTKDEKLAGVIQAQNTRWHRVIWRQLLVIWDTILCYPSTLVIPLVVLSLLIAGGVSVVFVTSNKSAYDSKNKAQEDAEAAATFILEVLKDLTQPTYSLALYIQANSIYYDSILDSFPLMAQQLLGQVLGYDDQSIWLGLGPMAMEVAVYPITRIANQSLGLNLINNSNIVASLALPVGQQYSLVGPKNLAGDLNAAIGLVITAPVFVPGVPPNFSFNFPASIPAKCPPSISQLCFRHDSSGVQNNLTGSSSYGSKFWGIVSGVILFEPFLNGNNGVLNSLREKGYSYQLIQRSFFLPPTPGLVDASTGQPATLLASNGVMVGDPASVLINVSGAAYFEPMTLFLTSSSGWDPLWRTKALIVVNILAFIISALLFVLLLYMRQHQRLLYSLLPRTVVGSIFQTLNMFETIAGDVSLKGRREFLNAGSPVERLMELLNQLMQGSTPGIAEVLSLRSAFMNGGTLIFQPQDLRSQLKRAHNLDDDVINSLLREVQGLSAAAEPPRLENAVANENIIIRAKNVPDLGGNMVQKVHAVPQLEVTPTQQDNGCTQQHEGIAGSVAWAVALFVSDFSREQAVLHDEQSSATSSRHGVVDAKVMLGMPTPAEPQQSVACQPKKGDDDLDNVGRGHSHETTTAVNRGNSPLGFATSLNVFPGSLFILDQVTAQCTEQNKDPIILSIESPATPAVVLKQANLLRYCQGDSAGVFSKHVSGSFGSSSPLKAALRVLAAVRRSSQRSESTARSGSFSAATVQPSEGSEQSKTEKILLFPVDPAVKLLEASYGSWAFDVFKLTEATQGHPLSSMLYFLVARCGLIRTLNLDPRVLARLCHTIEGGYQPNPYHNREHATDVLQALHTILVNTGMMATSEDGGVLEKGYGGPLVMLACLLAAASHDLGHKGVTNDFLINNDDELALIYSDKAPMEHFHLALLFKLMKNPRFDLLNHLTKAERMRVRKFIIEMVSATDMKTHFSIFTQFSATHQVAEGDTAWKGQGSTDSVAAVSAPANSSSLPSSGTTPKPKGHLSPKDDVEQLISLQVALKCSDLMATARPWEVALKWSQALEQEFFEQGDRERELGLPISPLFDRNKPGVTKSQVGFYDFMVFPLFHNFACVFPGARPMVDMARSNYKCWKTMKISSRRLSLKEDEDV</sequence>
<keyword evidence="1 3" id="KW-0479">Metal-binding</keyword>
<dbReference type="GO" id="GO:0007165">
    <property type="term" value="P:signal transduction"/>
    <property type="evidence" value="ECO:0007669"/>
    <property type="project" value="InterPro"/>
</dbReference>
<dbReference type="Proteomes" id="UP000232323">
    <property type="component" value="Unassembled WGS sequence"/>
</dbReference>
<dbReference type="Gene3D" id="1.10.1300.10">
    <property type="entry name" value="3'5'-cyclic nucleotide phosphodiesterase, catalytic domain"/>
    <property type="match status" value="1"/>
</dbReference>
<feature type="transmembrane region" description="Helical" evidence="5">
    <location>
        <begin position="360"/>
        <end position="382"/>
    </location>
</feature>
<dbReference type="PROSITE" id="PS51845">
    <property type="entry name" value="PDEASE_I_2"/>
    <property type="match status" value="1"/>
</dbReference>
<organism evidence="7 8">
    <name type="scientific">Chlamydomonas eustigma</name>
    <dbReference type="NCBI Taxonomy" id="1157962"/>
    <lineage>
        <taxon>Eukaryota</taxon>
        <taxon>Viridiplantae</taxon>
        <taxon>Chlorophyta</taxon>
        <taxon>core chlorophytes</taxon>
        <taxon>Chlorophyceae</taxon>
        <taxon>CS clade</taxon>
        <taxon>Chlamydomonadales</taxon>
        <taxon>Chlamydomonadaceae</taxon>
        <taxon>Chlamydomonas</taxon>
    </lineage>
</organism>